<organism evidence="2 3">
    <name type="scientific">Blastomonas natatoria</name>
    <dbReference type="NCBI Taxonomy" id="34015"/>
    <lineage>
        <taxon>Bacteria</taxon>
        <taxon>Pseudomonadati</taxon>
        <taxon>Pseudomonadota</taxon>
        <taxon>Alphaproteobacteria</taxon>
        <taxon>Sphingomonadales</taxon>
        <taxon>Sphingomonadaceae</taxon>
        <taxon>Blastomonas</taxon>
    </lineage>
</organism>
<feature type="region of interest" description="Disordered" evidence="1">
    <location>
        <begin position="28"/>
        <end position="53"/>
    </location>
</feature>
<dbReference type="PROSITE" id="PS51257">
    <property type="entry name" value="PROKAR_LIPOPROTEIN"/>
    <property type="match status" value="1"/>
</dbReference>
<dbReference type="Proteomes" id="UP000248014">
    <property type="component" value="Unassembled WGS sequence"/>
</dbReference>
<dbReference type="EMBL" id="QJJM01000014">
    <property type="protein sequence ID" value="PXW70028.1"/>
    <property type="molecule type" value="Genomic_DNA"/>
</dbReference>
<dbReference type="RefSeq" id="WP_110299907.1">
    <property type="nucleotide sequence ID" value="NZ_QJJM01000014.1"/>
</dbReference>
<feature type="compositionally biased region" description="Polar residues" evidence="1">
    <location>
        <begin position="34"/>
        <end position="53"/>
    </location>
</feature>
<comment type="caution">
    <text evidence="2">The sequence shown here is derived from an EMBL/GenBank/DDBJ whole genome shotgun (WGS) entry which is preliminary data.</text>
</comment>
<evidence type="ECO:0000313" key="2">
    <source>
        <dbReference type="EMBL" id="PXW70028.1"/>
    </source>
</evidence>
<name>A0A2V3V5F5_9SPHN</name>
<proteinExistence type="predicted"/>
<sequence length="184" mass="20371">MVLSRPGMICIVVLTMGCEPQASQIKAVSDDDTQVQPSAAKRQSQMPTSTQTDELQGGLADLAYSRPTSGAELRILISDKRFDRRKGQPTPTRAEQFNADGTWWASVEETIAAQLNGSWRVVEQQGSPPEVCVSLLTKNKSPIDQRKEICRVVEFSEDRRVAKVPDIYRASVISEFDIDMLGDV</sequence>
<protein>
    <submittedName>
        <fullName evidence="2">Uncharacterized protein</fullName>
    </submittedName>
</protein>
<evidence type="ECO:0000256" key="1">
    <source>
        <dbReference type="SAM" id="MobiDB-lite"/>
    </source>
</evidence>
<keyword evidence="3" id="KW-1185">Reference proteome</keyword>
<dbReference type="AlphaFoldDB" id="A0A2V3V5F5"/>
<gene>
    <name evidence="2" type="ORF">C7451_1144</name>
</gene>
<accession>A0A2V3V5F5</accession>
<reference evidence="2 3" key="1">
    <citation type="submission" date="2018-05" db="EMBL/GenBank/DDBJ databases">
        <title>Genomic Encyclopedia of Type Strains, Phase IV (KMG-IV): sequencing the most valuable type-strain genomes for metagenomic binning, comparative biology and taxonomic classification.</title>
        <authorList>
            <person name="Goeker M."/>
        </authorList>
    </citation>
    <scope>NUCLEOTIDE SEQUENCE [LARGE SCALE GENOMIC DNA]</scope>
    <source>
        <strain evidence="2 3">DSM 3183</strain>
    </source>
</reference>
<evidence type="ECO:0000313" key="3">
    <source>
        <dbReference type="Proteomes" id="UP000248014"/>
    </source>
</evidence>